<name>A0A6M3L0F0_9ZZZZ</name>
<sequence>MTLPKRVKIGGLTYEVRSTTKLKGDQNEKLYGNISYVDLIINVDNRAYPARAGESLLHEIIHGIADERNTAISEKMVHVLTAGFYQFMVDNPKVVKFIMGRE</sequence>
<gene>
    <name evidence="1" type="ORF">MM415B03028_0009</name>
</gene>
<dbReference type="AlphaFoldDB" id="A0A6M3L0F0"/>
<proteinExistence type="predicted"/>
<evidence type="ECO:0008006" key="2">
    <source>
        <dbReference type="Google" id="ProtNLM"/>
    </source>
</evidence>
<dbReference type="EMBL" id="MT142690">
    <property type="protein sequence ID" value="QJA87231.1"/>
    <property type="molecule type" value="Genomic_DNA"/>
</dbReference>
<protein>
    <recommendedName>
        <fullName evidence="2">Phage protein</fullName>
    </recommendedName>
</protein>
<accession>A0A6M3L0F0</accession>
<reference evidence="1" key="1">
    <citation type="submission" date="2020-03" db="EMBL/GenBank/DDBJ databases">
        <title>The deep terrestrial virosphere.</title>
        <authorList>
            <person name="Holmfeldt K."/>
            <person name="Nilsson E."/>
            <person name="Simone D."/>
            <person name="Lopez-Fernandez M."/>
            <person name="Wu X."/>
            <person name="de Brujin I."/>
            <person name="Lundin D."/>
            <person name="Andersson A."/>
            <person name="Bertilsson S."/>
            <person name="Dopson M."/>
        </authorList>
    </citation>
    <scope>NUCLEOTIDE SEQUENCE</scope>
    <source>
        <strain evidence="1">MM415B03028</strain>
    </source>
</reference>
<organism evidence="1">
    <name type="scientific">viral metagenome</name>
    <dbReference type="NCBI Taxonomy" id="1070528"/>
    <lineage>
        <taxon>unclassified sequences</taxon>
        <taxon>metagenomes</taxon>
        <taxon>organismal metagenomes</taxon>
    </lineage>
</organism>
<evidence type="ECO:0000313" key="1">
    <source>
        <dbReference type="EMBL" id="QJA87231.1"/>
    </source>
</evidence>